<name>A0ABN7T936_OIKDI</name>
<keyword evidence="2" id="KW-1133">Transmembrane helix</keyword>
<feature type="transmembrane region" description="Helical" evidence="2">
    <location>
        <begin position="271"/>
        <end position="292"/>
    </location>
</feature>
<protein>
    <submittedName>
        <fullName evidence="3">Oidioi.mRNA.OKI2018_I69.chr2.g7191.t1.cds</fullName>
    </submittedName>
</protein>
<accession>A0ABN7T936</accession>
<reference evidence="3 4" key="1">
    <citation type="submission" date="2021-04" db="EMBL/GenBank/DDBJ databases">
        <authorList>
            <person name="Bliznina A."/>
        </authorList>
    </citation>
    <scope>NUCLEOTIDE SEQUENCE [LARGE SCALE GENOMIC DNA]</scope>
</reference>
<evidence type="ECO:0000256" key="1">
    <source>
        <dbReference type="SAM" id="MobiDB-lite"/>
    </source>
</evidence>
<gene>
    <name evidence="3" type="ORF">OKIOD_LOCUS15956</name>
</gene>
<evidence type="ECO:0000313" key="3">
    <source>
        <dbReference type="EMBL" id="CAG5113041.1"/>
    </source>
</evidence>
<feature type="compositionally biased region" description="Basic residues" evidence="1">
    <location>
        <begin position="331"/>
        <end position="347"/>
    </location>
</feature>
<evidence type="ECO:0000256" key="2">
    <source>
        <dbReference type="SAM" id="Phobius"/>
    </source>
</evidence>
<evidence type="ECO:0000313" key="4">
    <source>
        <dbReference type="Proteomes" id="UP001158576"/>
    </source>
</evidence>
<keyword evidence="2" id="KW-0812">Transmembrane</keyword>
<sequence length="354" mass="39842">MLEDADKSEDFISWCVKGVEDTFPPTVPLNFIIQTEGNTQMMSWTASVDNSDGVEIYEVHHVDPRSTEEGTELIYRGDFDGETTRLSIGSDGRIAIEDFQCPPYFSGTLEIIYEEQVKNNASRLNKQIDEIVAEFSLAKRDFYKLEPDKFSILNDQAKTKSMKLSGADVKLMIYFGNGTALSRTDETIEEAICEIESGNDLWLAAKSIDRNSNESPFSSAAVFKYRRFHVKSNESIELSDDVETLKIVLEQKPKGIENSGNFFKGISKNTWIAIGSVFASTAIVLFAIIKCCKHACKRRKERKKIREEQQNGRITGPSSGVPSTKSPPTVIRKKKKTKKKKVFKKKDGRVSSDE</sequence>
<dbReference type="EMBL" id="OU015567">
    <property type="protein sequence ID" value="CAG5113041.1"/>
    <property type="molecule type" value="Genomic_DNA"/>
</dbReference>
<proteinExistence type="predicted"/>
<keyword evidence="2" id="KW-0472">Membrane</keyword>
<dbReference type="Proteomes" id="UP001158576">
    <property type="component" value="Chromosome 2"/>
</dbReference>
<organism evidence="3 4">
    <name type="scientific">Oikopleura dioica</name>
    <name type="common">Tunicate</name>
    <dbReference type="NCBI Taxonomy" id="34765"/>
    <lineage>
        <taxon>Eukaryota</taxon>
        <taxon>Metazoa</taxon>
        <taxon>Chordata</taxon>
        <taxon>Tunicata</taxon>
        <taxon>Appendicularia</taxon>
        <taxon>Copelata</taxon>
        <taxon>Oikopleuridae</taxon>
        <taxon>Oikopleura</taxon>
    </lineage>
</organism>
<feature type="region of interest" description="Disordered" evidence="1">
    <location>
        <begin position="300"/>
        <end position="354"/>
    </location>
</feature>
<feature type="compositionally biased region" description="Polar residues" evidence="1">
    <location>
        <begin position="311"/>
        <end position="327"/>
    </location>
</feature>
<keyword evidence="4" id="KW-1185">Reference proteome</keyword>